<organism evidence="10 11">
    <name type="scientific">Fusarium langsethiae</name>
    <dbReference type="NCBI Taxonomy" id="179993"/>
    <lineage>
        <taxon>Eukaryota</taxon>
        <taxon>Fungi</taxon>
        <taxon>Dikarya</taxon>
        <taxon>Ascomycota</taxon>
        <taxon>Pezizomycotina</taxon>
        <taxon>Sordariomycetes</taxon>
        <taxon>Hypocreomycetidae</taxon>
        <taxon>Hypocreales</taxon>
        <taxon>Nectriaceae</taxon>
        <taxon>Fusarium</taxon>
    </lineage>
</organism>
<dbReference type="PANTHER" id="PTHR23501:SF92">
    <property type="entry name" value="GLUTATHIONE EXCHANGER 1-RELATED"/>
    <property type="match status" value="1"/>
</dbReference>
<evidence type="ECO:0000256" key="7">
    <source>
        <dbReference type="ARBA" id="ARBA00023136"/>
    </source>
</evidence>
<feature type="non-terminal residue" evidence="10">
    <location>
        <position position="209"/>
    </location>
</feature>
<dbReference type="Proteomes" id="UP000037904">
    <property type="component" value="Unassembled WGS sequence"/>
</dbReference>
<sequence>MKMKIVVQAPPEEEAHEPVRPLPDRGVVRMEAIVAQLTNVKRVAFFSSVFLISFFLGLDFLTRNSYTAFATSSFQQHSLLATVNVIRGVVAAAAQPSVARLTDVFGRIEVFTVAIVFLTVGTIVQTFSSDVQSFSGGAVLQTLGYRTSTMTIEIMIADFTSVRTRLLFAFILNWPYLINTWVSGDVTKAVLSVTTWKWGLGMFAIIIPV</sequence>
<dbReference type="EMBL" id="JXCE01001160">
    <property type="protein sequence ID" value="KPA35404.1"/>
    <property type="molecule type" value="Genomic_DNA"/>
</dbReference>
<protein>
    <submittedName>
        <fullName evidence="10">Major facilitator superfamily</fullName>
    </submittedName>
</protein>
<comment type="similarity">
    <text evidence="2">Belongs to the major facilitator superfamily.</text>
</comment>
<evidence type="ECO:0000256" key="6">
    <source>
        <dbReference type="ARBA" id="ARBA00023065"/>
    </source>
</evidence>
<dbReference type="PROSITE" id="PS50850">
    <property type="entry name" value="MFS"/>
    <property type="match status" value="1"/>
</dbReference>
<evidence type="ECO:0000256" key="8">
    <source>
        <dbReference type="SAM" id="Phobius"/>
    </source>
</evidence>
<dbReference type="SUPFAM" id="SSF103473">
    <property type="entry name" value="MFS general substrate transporter"/>
    <property type="match status" value="1"/>
</dbReference>
<dbReference type="Gene3D" id="1.20.1250.20">
    <property type="entry name" value="MFS general substrate transporter like domains"/>
    <property type="match status" value="1"/>
</dbReference>
<dbReference type="GO" id="GO:0005768">
    <property type="term" value="C:endosome"/>
    <property type="evidence" value="ECO:0007669"/>
    <property type="project" value="TreeGrafter"/>
</dbReference>
<keyword evidence="3" id="KW-0813">Transport</keyword>
<dbReference type="InterPro" id="IPR020846">
    <property type="entry name" value="MFS_dom"/>
</dbReference>
<dbReference type="GO" id="GO:0005774">
    <property type="term" value="C:vacuolar membrane"/>
    <property type="evidence" value="ECO:0007669"/>
    <property type="project" value="TreeGrafter"/>
</dbReference>
<evidence type="ECO:0000256" key="5">
    <source>
        <dbReference type="ARBA" id="ARBA00022989"/>
    </source>
</evidence>
<evidence type="ECO:0000313" key="11">
    <source>
        <dbReference type="Proteomes" id="UP000037904"/>
    </source>
</evidence>
<evidence type="ECO:0000256" key="1">
    <source>
        <dbReference type="ARBA" id="ARBA00004127"/>
    </source>
</evidence>
<keyword evidence="5 8" id="KW-1133">Transmembrane helix</keyword>
<dbReference type="InterPro" id="IPR036259">
    <property type="entry name" value="MFS_trans_sf"/>
</dbReference>
<comment type="caution">
    <text evidence="10">The sequence shown here is derived from an EMBL/GenBank/DDBJ whole genome shotgun (WGS) entry which is preliminary data.</text>
</comment>
<keyword evidence="11" id="KW-1185">Reference proteome</keyword>
<evidence type="ECO:0000256" key="3">
    <source>
        <dbReference type="ARBA" id="ARBA00022448"/>
    </source>
</evidence>
<name>A0A0N0V4L3_FUSLA</name>
<dbReference type="GO" id="GO:0005886">
    <property type="term" value="C:plasma membrane"/>
    <property type="evidence" value="ECO:0007669"/>
    <property type="project" value="TreeGrafter"/>
</dbReference>
<evidence type="ECO:0000256" key="2">
    <source>
        <dbReference type="ARBA" id="ARBA00008335"/>
    </source>
</evidence>
<dbReference type="PANTHER" id="PTHR23501">
    <property type="entry name" value="MAJOR FACILITATOR SUPERFAMILY"/>
    <property type="match status" value="1"/>
</dbReference>
<evidence type="ECO:0000259" key="9">
    <source>
        <dbReference type="PROSITE" id="PS50850"/>
    </source>
</evidence>
<evidence type="ECO:0000256" key="4">
    <source>
        <dbReference type="ARBA" id="ARBA00022692"/>
    </source>
</evidence>
<feature type="domain" description="Major facilitator superfamily (MFS) profile" evidence="9">
    <location>
        <begin position="45"/>
        <end position="209"/>
    </location>
</feature>
<keyword evidence="4 8" id="KW-0812">Transmembrane</keyword>
<gene>
    <name evidence="10" type="ORF">FLAG1_11897</name>
</gene>
<keyword evidence="6" id="KW-0406">Ion transport</keyword>
<keyword evidence="7 8" id="KW-0472">Membrane</keyword>
<proteinExistence type="inferred from homology"/>
<feature type="transmembrane region" description="Helical" evidence="8">
    <location>
        <begin position="43"/>
        <end position="61"/>
    </location>
</feature>
<reference evidence="10 11" key="1">
    <citation type="submission" date="2015-04" db="EMBL/GenBank/DDBJ databases">
        <title>The draft genome sequence of Fusarium langsethiae, a T-2/HT-2 mycotoxin producer.</title>
        <authorList>
            <person name="Lysoe E."/>
            <person name="Divon H.H."/>
            <person name="Terzi V."/>
            <person name="Orru L."/>
            <person name="Lamontanara A."/>
            <person name="Kolseth A.-K."/>
            <person name="Frandsen R.J."/>
            <person name="Nielsen K."/>
            <person name="Thrane U."/>
        </authorList>
    </citation>
    <scope>NUCLEOTIDE SEQUENCE [LARGE SCALE GENOMIC DNA]</scope>
    <source>
        <strain evidence="10 11">Fl201059</strain>
    </source>
</reference>
<evidence type="ECO:0000313" key="10">
    <source>
        <dbReference type="EMBL" id="KPA35404.1"/>
    </source>
</evidence>
<accession>A0A0N0V4L3</accession>
<dbReference type="FunFam" id="1.20.1250.20:FF:000197">
    <property type="entry name" value="Siderophore iron transporter 1"/>
    <property type="match status" value="1"/>
</dbReference>
<comment type="subcellular location">
    <subcellularLocation>
        <location evidence="1">Endomembrane system</location>
        <topology evidence="1">Multi-pass membrane protein</topology>
    </subcellularLocation>
</comment>
<dbReference type="AlphaFoldDB" id="A0A0N0V4L3"/>
<dbReference type="GO" id="GO:0015343">
    <property type="term" value="F:siderophore-iron transmembrane transporter activity"/>
    <property type="evidence" value="ECO:0007669"/>
    <property type="project" value="TreeGrafter"/>
</dbReference>